<dbReference type="PRINTS" id="PR00344">
    <property type="entry name" value="BCTRLSENSOR"/>
</dbReference>
<reference evidence="13" key="2">
    <citation type="journal article" date="2021" name="PeerJ">
        <title>Extensive microbial diversity within the chicken gut microbiome revealed by metagenomics and culture.</title>
        <authorList>
            <person name="Gilroy R."/>
            <person name="Ravi A."/>
            <person name="Getino M."/>
            <person name="Pursley I."/>
            <person name="Horton D.L."/>
            <person name="Alikhan N.F."/>
            <person name="Baker D."/>
            <person name="Gharbi K."/>
            <person name="Hall N."/>
            <person name="Watson M."/>
            <person name="Adriaenssens E.M."/>
            <person name="Foster-Nyarko E."/>
            <person name="Jarju S."/>
            <person name="Secka A."/>
            <person name="Antonio M."/>
            <person name="Oren A."/>
            <person name="Chaudhuri R.R."/>
            <person name="La Ragione R."/>
            <person name="Hildebrand F."/>
            <person name="Pallen M.J."/>
        </authorList>
    </citation>
    <scope>NUCLEOTIDE SEQUENCE</scope>
    <source>
        <strain evidence="13">CHK195-15760</strain>
    </source>
</reference>
<dbReference type="SUPFAM" id="SSF55874">
    <property type="entry name" value="ATPase domain of HSP90 chaperone/DNA topoisomerase II/histidine kinase"/>
    <property type="match status" value="1"/>
</dbReference>
<sequence length="295" mass="34269">MNISILLLTIILFCICIFLILKLCLIKHSIKEIEKSFTYILKADTNNIITISSSDKDIKSLTININDNLTDLRKQMLQYKSGNQELKKIITNISHDLRTPLTAIKGYIDLIQQENLSNKQKQYLKIVEKKSNELTELTKQLFNFSKTIDLHIEMNKEKCCINEILEETIANYYMILKEKKIDPQIEICKEKVYRNLDKQMIIRIFENILSNISKYSDGDVKIILDHNGKVIFSNKALSLDVVTVEKLFDRYYTVENAKKSTGIGLTIAKELVERNGGKITAKYMNKRLIIEIYFL</sequence>
<evidence type="ECO:0000256" key="4">
    <source>
        <dbReference type="ARBA" id="ARBA00022553"/>
    </source>
</evidence>
<dbReference type="InterPro" id="IPR005467">
    <property type="entry name" value="His_kinase_dom"/>
</dbReference>
<evidence type="ECO:0000256" key="10">
    <source>
        <dbReference type="ARBA" id="ARBA00023136"/>
    </source>
</evidence>
<dbReference type="GO" id="GO:0005886">
    <property type="term" value="C:plasma membrane"/>
    <property type="evidence" value="ECO:0007669"/>
    <property type="project" value="TreeGrafter"/>
</dbReference>
<dbReference type="InterPro" id="IPR003661">
    <property type="entry name" value="HisK_dim/P_dom"/>
</dbReference>
<dbReference type="Pfam" id="PF00512">
    <property type="entry name" value="HisKA"/>
    <property type="match status" value="1"/>
</dbReference>
<feature type="domain" description="Histidine kinase" evidence="12">
    <location>
        <begin position="92"/>
        <end position="295"/>
    </location>
</feature>
<evidence type="ECO:0000256" key="9">
    <source>
        <dbReference type="ARBA" id="ARBA00023012"/>
    </source>
</evidence>
<evidence type="ECO:0000313" key="13">
    <source>
        <dbReference type="EMBL" id="HIU51864.1"/>
    </source>
</evidence>
<evidence type="ECO:0000256" key="8">
    <source>
        <dbReference type="ARBA" id="ARBA00022989"/>
    </source>
</evidence>
<keyword evidence="8 11" id="KW-1133">Transmembrane helix</keyword>
<dbReference type="PROSITE" id="PS50109">
    <property type="entry name" value="HIS_KIN"/>
    <property type="match status" value="1"/>
</dbReference>
<evidence type="ECO:0000256" key="7">
    <source>
        <dbReference type="ARBA" id="ARBA00022777"/>
    </source>
</evidence>
<keyword evidence="4" id="KW-0597">Phosphoprotein</keyword>
<gene>
    <name evidence="13" type="ORF">IAB70_04500</name>
</gene>
<dbReference type="SUPFAM" id="SSF47384">
    <property type="entry name" value="Homodimeric domain of signal transducing histidine kinase"/>
    <property type="match status" value="1"/>
</dbReference>
<reference evidence="13" key="1">
    <citation type="submission" date="2020-10" db="EMBL/GenBank/DDBJ databases">
        <authorList>
            <person name="Gilroy R."/>
        </authorList>
    </citation>
    <scope>NUCLEOTIDE SEQUENCE</scope>
    <source>
        <strain evidence="13">CHK195-15760</strain>
    </source>
</reference>
<dbReference type="Gene3D" id="3.30.565.10">
    <property type="entry name" value="Histidine kinase-like ATPase, C-terminal domain"/>
    <property type="match status" value="1"/>
</dbReference>
<evidence type="ECO:0000259" key="12">
    <source>
        <dbReference type="PROSITE" id="PS50109"/>
    </source>
</evidence>
<evidence type="ECO:0000256" key="1">
    <source>
        <dbReference type="ARBA" id="ARBA00000085"/>
    </source>
</evidence>
<evidence type="ECO:0000256" key="5">
    <source>
        <dbReference type="ARBA" id="ARBA00022679"/>
    </source>
</evidence>
<evidence type="ECO:0000256" key="3">
    <source>
        <dbReference type="ARBA" id="ARBA00012438"/>
    </source>
</evidence>
<protein>
    <recommendedName>
        <fullName evidence="3">histidine kinase</fullName>
        <ecNumber evidence="3">2.7.13.3</ecNumber>
    </recommendedName>
</protein>
<dbReference type="EMBL" id="DVNH01000029">
    <property type="protein sequence ID" value="HIU51864.1"/>
    <property type="molecule type" value="Genomic_DNA"/>
</dbReference>
<dbReference type="SMART" id="SM00388">
    <property type="entry name" value="HisKA"/>
    <property type="match status" value="1"/>
</dbReference>
<keyword evidence="10 11" id="KW-0472">Membrane</keyword>
<dbReference type="PANTHER" id="PTHR45528">
    <property type="entry name" value="SENSOR HISTIDINE KINASE CPXA"/>
    <property type="match status" value="1"/>
</dbReference>
<comment type="catalytic activity">
    <reaction evidence="1">
        <text>ATP + protein L-histidine = ADP + protein N-phospho-L-histidine.</text>
        <dbReference type="EC" id="2.7.13.3"/>
    </reaction>
</comment>
<keyword evidence="9" id="KW-0902">Two-component regulatory system</keyword>
<evidence type="ECO:0000313" key="14">
    <source>
        <dbReference type="Proteomes" id="UP000824093"/>
    </source>
</evidence>
<dbReference type="PANTHER" id="PTHR45528:SF8">
    <property type="entry name" value="HISTIDINE KINASE"/>
    <property type="match status" value="1"/>
</dbReference>
<dbReference type="InterPro" id="IPR036097">
    <property type="entry name" value="HisK_dim/P_sf"/>
</dbReference>
<name>A0A9D1M1H9_9FIRM</name>
<comment type="caution">
    <text evidence="13">The sequence shown here is derived from an EMBL/GenBank/DDBJ whole genome shotgun (WGS) entry which is preliminary data.</text>
</comment>
<dbReference type="Pfam" id="PF02518">
    <property type="entry name" value="HATPase_c"/>
    <property type="match status" value="1"/>
</dbReference>
<evidence type="ECO:0000256" key="6">
    <source>
        <dbReference type="ARBA" id="ARBA00022692"/>
    </source>
</evidence>
<keyword evidence="7 13" id="KW-0418">Kinase</keyword>
<dbReference type="InterPro" id="IPR004358">
    <property type="entry name" value="Sig_transdc_His_kin-like_C"/>
</dbReference>
<dbReference type="InterPro" id="IPR050398">
    <property type="entry name" value="HssS/ArlS-like"/>
</dbReference>
<dbReference type="InterPro" id="IPR036890">
    <property type="entry name" value="HATPase_C_sf"/>
</dbReference>
<organism evidence="13 14">
    <name type="scientific">Candidatus Merdicola faecigallinarum</name>
    <dbReference type="NCBI Taxonomy" id="2840862"/>
    <lineage>
        <taxon>Bacteria</taxon>
        <taxon>Bacillati</taxon>
        <taxon>Bacillota</taxon>
        <taxon>Clostridia</taxon>
        <taxon>Candidatus Merdicola</taxon>
    </lineage>
</organism>
<comment type="subcellular location">
    <subcellularLocation>
        <location evidence="2">Membrane</location>
        <topology evidence="2">Multi-pass membrane protein</topology>
    </subcellularLocation>
</comment>
<keyword evidence="5" id="KW-0808">Transferase</keyword>
<evidence type="ECO:0000256" key="2">
    <source>
        <dbReference type="ARBA" id="ARBA00004141"/>
    </source>
</evidence>
<dbReference type="Gene3D" id="1.10.287.130">
    <property type="match status" value="1"/>
</dbReference>
<dbReference type="CDD" id="cd00082">
    <property type="entry name" value="HisKA"/>
    <property type="match status" value="1"/>
</dbReference>
<accession>A0A9D1M1H9</accession>
<feature type="transmembrane region" description="Helical" evidence="11">
    <location>
        <begin position="6"/>
        <end position="25"/>
    </location>
</feature>
<dbReference type="EC" id="2.7.13.3" evidence="3"/>
<keyword evidence="6 11" id="KW-0812">Transmembrane</keyword>
<dbReference type="Proteomes" id="UP000824093">
    <property type="component" value="Unassembled WGS sequence"/>
</dbReference>
<proteinExistence type="predicted"/>
<dbReference type="GO" id="GO:0000155">
    <property type="term" value="F:phosphorelay sensor kinase activity"/>
    <property type="evidence" value="ECO:0007669"/>
    <property type="project" value="InterPro"/>
</dbReference>
<evidence type="ECO:0000256" key="11">
    <source>
        <dbReference type="SAM" id="Phobius"/>
    </source>
</evidence>
<dbReference type="SMART" id="SM00387">
    <property type="entry name" value="HATPase_c"/>
    <property type="match status" value="1"/>
</dbReference>
<dbReference type="InterPro" id="IPR003594">
    <property type="entry name" value="HATPase_dom"/>
</dbReference>
<dbReference type="AlphaFoldDB" id="A0A9D1M1H9"/>